<feature type="transmembrane region" description="Helical" evidence="1">
    <location>
        <begin position="99"/>
        <end position="117"/>
    </location>
</feature>
<sequence length="559" mass="66881">MNIPLNNDEIIREFNRSLRNKFPNRYSTFSHPTRSIHPKDFTRSEILEICLLVLILLEHTFIFLLTFQKKPSKTTRKISNQFAIDLPSKTVLYCCLHRNWIRAFSFTNVCLSCVYFVKLTLKHYHPNLVHHSSITFYSLPLNLLQQIIVNFSTFHLLIISISVFQYFLRYYRLIRNTYSSYFFNDQNLLLTKHTNVALILSGSLALIFGYNFIFYAPKHPQTLSLLPLVSFNMILLPLINFTIFVFLIICFILSFSFKTDLAYLSAYDDPENLRLIVEKKTCIKCYSKILRNNPNLFQDNNYSYRNLYKHFFPPNLRSSYPFQTKRIYHLSTKKEISSQTDLPHDEATSPEIDPIDILVFKKTLNQLDHQHSLCHLCYYLLAIFLLKYVLLTFPQFSLQMLFHLKQFYYFILKKNHSNIITDSLYENHEILLKLFHYLFLIARFGDSLLLIRLSYLIRTYFPCWCQFNSKIWRQQQQLSHQILTMKTSVSSTNNEQMSASDVLKGNETIQEQPMERSHWKRKHCRFRLRFQFVPLWSNDRPRFFNIEDERNKKENIEIL</sequence>
<organism evidence="2 3">
    <name type="scientific">Adineta ricciae</name>
    <name type="common">Rotifer</name>
    <dbReference type="NCBI Taxonomy" id="249248"/>
    <lineage>
        <taxon>Eukaryota</taxon>
        <taxon>Metazoa</taxon>
        <taxon>Spiralia</taxon>
        <taxon>Gnathifera</taxon>
        <taxon>Rotifera</taxon>
        <taxon>Eurotatoria</taxon>
        <taxon>Bdelloidea</taxon>
        <taxon>Adinetida</taxon>
        <taxon>Adinetidae</taxon>
        <taxon>Adineta</taxon>
    </lineage>
</organism>
<keyword evidence="1" id="KW-0812">Transmembrane</keyword>
<dbReference type="EMBL" id="CAJNOJ010000210">
    <property type="protein sequence ID" value="CAF1293795.1"/>
    <property type="molecule type" value="Genomic_DNA"/>
</dbReference>
<keyword evidence="1" id="KW-1133">Transmembrane helix</keyword>
<name>A0A815D6W9_ADIRI</name>
<feature type="transmembrane region" description="Helical" evidence="1">
    <location>
        <begin position="434"/>
        <end position="451"/>
    </location>
</feature>
<keyword evidence="1" id="KW-0472">Membrane</keyword>
<comment type="caution">
    <text evidence="2">The sequence shown here is derived from an EMBL/GenBank/DDBJ whole genome shotgun (WGS) entry which is preliminary data.</text>
</comment>
<feature type="transmembrane region" description="Helical" evidence="1">
    <location>
        <begin position="196"/>
        <end position="214"/>
    </location>
</feature>
<dbReference type="AlphaFoldDB" id="A0A815D6W9"/>
<feature type="transmembrane region" description="Helical" evidence="1">
    <location>
        <begin position="376"/>
        <end position="396"/>
    </location>
</feature>
<evidence type="ECO:0000313" key="3">
    <source>
        <dbReference type="Proteomes" id="UP000663852"/>
    </source>
</evidence>
<gene>
    <name evidence="2" type="ORF">EDS130_LOCUS30233</name>
</gene>
<feature type="transmembrane region" description="Helical" evidence="1">
    <location>
        <begin position="147"/>
        <end position="168"/>
    </location>
</feature>
<protein>
    <submittedName>
        <fullName evidence="2">Uncharacterized protein</fullName>
    </submittedName>
</protein>
<dbReference type="OrthoDB" id="10038650at2759"/>
<feature type="transmembrane region" description="Helical" evidence="1">
    <location>
        <begin position="46"/>
        <end position="67"/>
    </location>
</feature>
<reference evidence="2" key="1">
    <citation type="submission" date="2021-02" db="EMBL/GenBank/DDBJ databases">
        <authorList>
            <person name="Nowell W R."/>
        </authorList>
    </citation>
    <scope>NUCLEOTIDE SEQUENCE</scope>
</reference>
<dbReference type="Proteomes" id="UP000663852">
    <property type="component" value="Unassembled WGS sequence"/>
</dbReference>
<feature type="transmembrane region" description="Helical" evidence="1">
    <location>
        <begin position="234"/>
        <end position="255"/>
    </location>
</feature>
<accession>A0A815D6W9</accession>
<evidence type="ECO:0000256" key="1">
    <source>
        <dbReference type="SAM" id="Phobius"/>
    </source>
</evidence>
<evidence type="ECO:0000313" key="2">
    <source>
        <dbReference type="EMBL" id="CAF1293795.1"/>
    </source>
</evidence>
<proteinExistence type="predicted"/>